<gene>
    <name evidence="1" type="ORF">JOF57_005102</name>
</gene>
<name>A0ABS5A0B5_9MYCO</name>
<dbReference type="Proteomes" id="UP000694460">
    <property type="component" value="Unassembled WGS sequence"/>
</dbReference>
<reference evidence="1 2" key="1">
    <citation type="submission" date="2021-03" db="EMBL/GenBank/DDBJ databases">
        <title>Sequencing the genomes of 1000 actinobacteria strains.</title>
        <authorList>
            <person name="Klenk H.-P."/>
        </authorList>
    </citation>
    <scope>NUCLEOTIDE SEQUENCE [LARGE SCALE GENOMIC DNA]</scope>
    <source>
        <strain evidence="1 2">DSM 46713</strain>
    </source>
</reference>
<evidence type="ECO:0000313" key="2">
    <source>
        <dbReference type="Proteomes" id="UP000694460"/>
    </source>
</evidence>
<protein>
    <submittedName>
        <fullName evidence="1">Uncharacterized protein</fullName>
    </submittedName>
</protein>
<accession>A0ABS5A0B5</accession>
<sequence length="132" mass="15179">MSDNTIQIPVIEPIDGTVYITDVYHDEGLVYVTIAGPHKDQPVIIMFDREDLQAIETAHEDLKRELRPRALDFFNTTKGEPDPNPAAVLDILNAPKRNGRFIHDRVEYRYDTGRTEWVAWGRTDIDDQDGAW</sequence>
<organism evidence="1 2">
    <name type="scientific">Mycolicibacterium lutetiense</name>
    <dbReference type="NCBI Taxonomy" id="1641992"/>
    <lineage>
        <taxon>Bacteria</taxon>
        <taxon>Bacillati</taxon>
        <taxon>Actinomycetota</taxon>
        <taxon>Actinomycetes</taxon>
        <taxon>Mycobacteriales</taxon>
        <taxon>Mycobacteriaceae</taxon>
        <taxon>Mycolicibacterium</taxon>
    </lineage>
</organism>
<dbReference type="EMBL" id="JAGIOP010000002">
    <property type="protein sequence ID" value="MBP2455189.1"/>
    <property type="molecule type" value="Genomic_DNA"/>
</dbReference>
<proteinExistence type="predicted"/>
<comment type="caution">
    <text evidence="1">The sequence shown here is derived from an EMBL/GenBank/DDBJ whole genome shotgun (WGS) entry which is preliminary data.</text>
</comment>
<evidence type="ECO:0000313" key="1">
    <source>
        <dbReference type="EMBL" id="MBP2455189.1"/>
    </source>
</evidence>
<keyword evidence="2" id="KW-1185">Reference proteome</keyword>
<dbReference type="RefSeq" id="WP_209921644.1">
    <property type="nucleotide sequence ID" value="NZ_JAGIOP010000002.1"/>
</dbReference>